<feature type="compositionally biased region" description="Polar residues" evidence="4">
    <location>
        <begin position="372"/>
        <end position="386"/>
    </location>
</feature>
<dbReference type="SUPFAM" id="SSF52540">
    <property type="entry name" value="P-loop containing nucleoside triphosphate hydrolases"/>
    <property type="match status" value="1"/>
</dbReference>
<dbReference type="GO" id="GO:0005829">
    <property type="term" value="C:cytosol"/>
    <property type="evidence" value="ECO:0007669"/>
    <property type="project" value="TreeGrafter"/>
</dbReference>
<dbReference type="STRING" id="29343.CCDG5_0336"/>
<dbReference type="GO" id="GO:0009898">
    <property type="term" value="C:cytoplasmic side of plasma membrane"/>
    <property type="evidence" value="ECO:0007669"/>
    <property type="project" value="TreeGrafter"/>
</dbReference>
<accession>A0A078KM09</accession>
<feature type="region of interest" description="Disordered" evidence="4">
    <location>
        <begin position="372"/>
        <end position="392"/>
    </location>
</feature>
<evidence type="ECO:0000256" key="3">
    <source>
        <dbReference type="PROSITE-ProRule" id="PRU00169"/>
    </source>
</evidence>
<dbReference type="Gene3D" id="3.40.50.2300">
    <property type="match status" value="1"/>
</dbReference>
<dbReference type="KEGG" id="ccel:CCDG5_0336"/>
<dbReference type="HOGENOM" id="CLU_033160_3_1_9"/>
<dbReference type="EMBL" id="LM995447">
    <property type="protein sequence ID" value="CDZ23478.1"/>
    <property type="molecule type" value="Genomic_DNA"/>
</dbReference>
<organism evidence="6 7">
    <name type="scientific">[Clostridium] cellulosi</name>
    <dbReference type="NCBI Taxonomy" id="29343"/>
    <lineage>
        <taxon>Bacteria</taxon>
        <taxon>Bacillati</taxon>
        <taxon>Bacillota</taxon>
        <taxon>Clostridia</taxon>
        <taxon>Eubacteriales</taxon>
        <taxon>Oscillospiraceae</taxon>
        <taxon>Oscillospiraceae incertae sedis</taxon>
    </lineage>
</organism>
<evidence type="ECO:0000313" key="7">
    <source>
        <dbReference type="Proteomes" id="UP000032431"/>
    </source>
</evidence>
<dbReference type="PANTHER" id="PTHR43384:SF13">
    <property type="entry name" value="SLR0110 PROTEIN"/>
    <property type="match status" value="1"/>
</dbReference>
<dbReference type="Pfam" id="PF10609">
    <property type="entry name" value="ParA"/>
    <property type="match status" value="1"/>
</dbReference>
<keyword evidence="7" id="KW-1185">Reference proteome</keyword>
<dbReference type="Gene3D" id="3.40.50.300">
    <property type="entry name" value="P-loop containing nucleotide triphosphate hydrolases"/>
    <property type="match status" value="1"/>
</dbReference>
<keyword evidence="1" id="KW-0547">Nucleotide-binding</keyword>
<name>A0A078KM09_9FIRM</name>
<dbReference type="InterPro" id="IPR033756">
    <property type="entry name" value="YlxH/NBP35"/>
</dbReference>
<comment type="caution">
    <text evidence="3">Lacks conserved residue(s) required for the propagation of feature annotation.</text>
</comment>
<gene>
    <name evidence="6" type="ORF">CCDG5_0336</name>
</gene>
<dbReference type="PANTHER" id="PTHR43384">
    <property type="entry name" value="SEPTUM SITE-DETERMINING PROTEIN MIND HOMOLOG, CHLOROPLASTIC-RELATED"/>
    <property type="match status" value="1"/>
</dbReference>
<dbReference type="GO" id="GO:0051782">
    <property type="term" value="P:negative regulation of cell division"/>
    <property type="evidence" value="ECO:0007669"/>
    <property type="project" value="TreeGrafter"/>
</dbReference>
<keyword evidence="2" id="KW-0067">ATP-binding</keyword>
<evidence type="ECO:0000256" key="4">
    <source>
        <dbReference type="SAM" id="MobiDB-lite"/>
    </source>
</evidence>
<dbReference type="InterPro" id="IPR027417">
    <property type="entry name" value="P-loop_NTPase"/>
</dbReference>
<sequence>MKLRVLIFSSDDTSGYIHSLLSSDQIELVGNVKDENIVLDEISRKHPDIILVVVTDYINKALRTCQQIYLLRPRTIPVVLSDENDPINLRKIMQTGVHYILPLSIDSESLIEQLHGIYSNEMTRIIAMENTAATTWKSKLIVVFGAQGGIGKTALAANLAVKLAQRKRKVMLLDYDLQFGDLNVFMGIDSKDTISDLLQEQSNPNADTIRRFCSLHASGVNLLSNPRSPEFAEGISVMQTERIAASLRSYYDYVIVDTATSFSDINLSCFDAASEILFVTDMDIAALRNSKKALTVLKSLVDDKKIKLIIGKQYPGNISIANVANALEMPIWASIPYDQKTMVDALNQGIPVVLDAPNSKISKAYTMIANQLDQSTEPEKNNSNTKKGLFRK</sequence>
<reference evidence="7" key="1">
    <citation type="submission" date="2014-07" db="EMBL/GenBank/DDBJ databases">
        <authorList>
            <person name="Wibberg D."/>
        </authorList>
    </citation>
    <scope>NUCLEOTIDE SEQUENCE [LARGE SCALE GENOMIC DNA]</scope>
    <source>
        <strain evidence="7">DG5</strain>
    </source>
</reference>
<protein>
    <submittedName>
        <fullName evidence="6">Response regulator receiver protein</fullName>
    </submittedName>
</protein>
<dbReference type="InterPro" id="IPR001789">
    <property type="entry name" value="Sig_transdc_resp-reg_receiver"/>
</dbReference>
<evidence type="ECO:0000259" key="5">
    <source>
        <dbReference type="PROSITE" id="PS50110"/>
    </source>
</evidence>
<evidence type="ECO:0000313" key="6">
    <source>
        <dbReference type="EMBL" id="CDZ23478.1"/>
    </source>
</evidence>
<evidence type="ECO:0000256" key="1">
    <source>
        <dbReference type="ARBA" id="ARBA00022741"/>
    </source>
</evidence>
<dbReference type="PATRIC" id="fig|29343.3.peg.353"/>
<dbReference type="InterPro" id="IPR050625">
    <property type="entry name" value="ParA/MinD_ATPase"/>
</dbReference>
<dbReference type="PROSITE" id="PS50110">
    <property type="entry name" value="RESPONSE_REGULATORY"/>
    <property type="match status" value="1"/>
</dbReference>
<dbReference type="OrthoDB" id="9794577at2"/>
<dbReference type="AlphaFoldDB" id="A0A078KM09"/>
<evidence type="ECO:0000256" key="2">
    <source>
        <dbReference type="ARBA" id="ARBA00022840"/>
    </source>
</evidence>
<proteinExistence type="predicted"/>
<dbReference type="GO" id="GO:0016887">
    <property type="term" value="F:ATP hydrolysis activity"/>
    <property type="evidence" value="ECO:0007669"/>
    <property type="project" value="TreeGrafter"/>
</dbReference>
<dbReference type="GO" id="GO:0000160">
    <property type="term" value="P:phosphorelay signal transduction system"/>
    <property type="evidence" value="ECO:0007669"/>
    <property type="project" value="InterPro"/>
</dbReference>
<feature type="domain" description="Response regulatory" evidence="5">
    <location>
        <begin position="4"/>
        <end position="118"/>
    </location>
</feature>
<dbReference type="GO" id="GO:0005524">
    <property type="term" value="F:ATP binding"/>
    <property type="evidence" value="ECO:0007669"/>
    <property type="project" value="TreeGrafter"/>
</dbReference>
<dbReference type="Proteomes" id="UP000032431">
    <property type="component" value="Chromosome I"/>
</dbReference>